<sequence>MARPRLDQILVERGLAPSRTRAQALIMAGRVRSDGIRLEKPGSRLDPDIPLAVDPGEHYVSRGGLKLAGALAMFPGGVAGLTGLDVGASTGGFTQVLLEAGAERVIALDVGRGQLDWSLRTDPRVTVIEGFNARHMNPSDLPFPPDIAVIDVSFISLTLILPPVFRCLPPDGQVVTLVKPQFEAGRTKVGKGGIVRDPAVHREVLRRIAGFAVLNRWGIRSVAVSSIRGAEGNVEFFIGLAAGTEGLDPDAVESLIGQVTATCEGAS</sequence>
<dbReference type="PANTHER" id="PTHR32319:SF0">
    <property type="entry name" value="BACTERIAL HEMOLYSIN-LIKE PROTEIN"/>
    <property type="match status" value="1"/>
</dbReference>
<feature type="domain" description="RNA-binding S4" evidence="4">
    <location>
        <begin position="4"/>
        <end position="68"/>
    </location>
</feature>
<dbReference type="CDD" id="cd02440">
    <property type="entry name" value="AdoMet_MTases"/>
    <property type="match status" value="1"/>
</dbReference>
<dbReference type="InterPro" id="IPR002942">
    <property type="entry name" value="S4_RNA-bd"/>
</dbReference>
<evidence type="ECO:0000256" key="1">
    <source>
        <dbReference type="ARBA" id="ARBA00022884"/>
    </source>
</evidence>
<evidence type="ECO:0000313" key="6">
    <source>
        <dbReference type="Proteomes" id="UP000648239"/>
    </source>
</evidence>
<dbReference type="GO" id="GO:0008168">
    <property type="term" value="F:methyltransferase activity"/>
    <property type="evidence" value="ECO:0007669"/>
    <property type="project" value="UniProtKB-KW"/>
</dbReference>
<proteinExistence type="inferred from homology"/>
<dbReference type="EMBL" id="JACXWD010000001">
    <property type="protein sequence ID" value="MBD3866534.1"/>
    <property type="molecule type" value="Genomic_DNA"/>
</dbReference>
<evidence type="ECO:0000259" key="4">
    <source>
        <dbReference type="SMART" id="SM00363"/>
    </source>
</evidence>
<comment type="caution">
    <text evidence="5">The sequence shown here is derived from an EMBL/GenBank/DDBJ whole genome shotgun (WGS) entry which is preliminary data.</text>
</comment>
<dbReference type="CDD" id="cd00165">
    <property type="entry name" value="S4"/>
    <property type="match status" value="1"/>
</dbReference>
<dbReference type="Gene3D" id="3.40.50.150">
    <property type="entry name" value="Vaccinia Virus protein VP39"/>
    <property type="match status" value="1"/>
</dbReference>
<dbReference type="InterPro" id="IPR047048">
    <property type="entry name" value="TlyA"/>
</dbReference>
<dbReference type="InterPro" id="IPR036986">
    <property type="entry name" value="S4_RNA-bd_sf"/>
</dbReference>
<dbReference type="SUPFAM" id="SSF55174">
    <property type="entry name" value="Alpha-L RNA-binding motif"/>
    <property type="match status" value="1"/>
</dbReference>
<dbReference type="AlphaFoldDB" id="A0A8J6XXK5"/>
<dbReference type="SUPFAM" id="SSF53335">
    <property type="entry name" value="S-adenosyl-L-methionine-dependent methyltransferases"/>
    <property type="match status" value="1"/>
</dbReference>
<dbReference type="InterPro" id="IPR029063">
    <property type="entry name" value="SAM-dependent_MTases_sf"/>
</dbReference>
<organism evidence="5 6">
    <name type="scientific">Candidatus Polarisedimenticola svalbardensis</name>
    <dbReference type="NCBI Taxonomy" id="2886004"/>
    <lineage>
        <taxon>Bacteria</taxon>
        <taxon>Pseudomonadati</taxon>
        <taxon>Acidobacteriota</taxon>
        <taxon>Candidatus Polarisedimenticolia</taxon>
        <taxon>Candidatus Polarisedimenticolales</taxon>
        <taxon>Candidatus Polarisedimenticolaceae</taxon>
        <taxon>Candidatus Polarisedimenticola</taxon>
    </lineage>
</organism>
<dbReference type="Gene3D" id="3.10.290.10">
    <property type="entry name" value="RNA-binding S4 domain"/>
    <property type="match status" value="1"/>
</dbReference>
<dbReference type="SMART" id="SM00363">
    <property type="entry name" value="S4"/>
    <property type="match status" value="1"/>
</dbReference>
<name>A0A8J6XXK5_9BACT</name>
<comment type="similarity">
    <text evidence="2">Belongs to the TlyA family.</text>
</comment>
<evidence type="ECO:0000256" key="3">
    <source>
        <dbReference type="PROSITE-ProRule" id="PRU00182"/>
    </source>
</evidence>
<evidence type="ECO:0000256" key="2">
    <source>
        <dbReference type="ARBA" id="ARBA00029460"/>
    </source>
</evidence>
<keyword evidence="1 3" id="KW-0694">RNA-binding</keyword>
<accession>A0A8J6XXK5</accession>
<dbReference type="InterPro" id="IPR002877">
    <property type="entry name" value="RNA_MeTrfase_FtsJ_dom"/>
</dbReference>
<gene>
    <name evidence="5" type="ORF">IFK94_00265</name>
</gene>
<keyword evidence="5" id="KW-0808">Transferase</keyword>
<dbReference type="GO" id="GO:0032259">
    <property type="term" value="P:methylation"/>
    <property type="evidence" value="ECO:0007669"/>
    <property type="project" value="UniProtKB-KW"/>
</dbReference>
<dbReference type="Pfam" id="PF01479">
    <property type="entry name" value="S4"/>
    <property type="match status" value="1"/>
</dbReference>
<dbReference type="PIRSF" id="PIRSF005578">
    <property type="entry name" value="TlyA"/>
    <property type="match status" value="1"/>
</dbReference>
<protein>
    <submittedName>
        <fullName evidence="5">TlyA family RNA methyltransferase</fullName>
    </submittedName>
</protein>
<dbReference type="InterPro" id="IPR004538">
    <property type="entry name" value="Hemolysin_A/TlyA"/>
</dbReference>
<evidence type="ECO:0000313" key="5">
    <source>
        <dbReference type="EMBL" id="MBD3866534.1"/>
    </source>
</evidence>
<dbReference type="Pfam" id="PF01728">
    <property type="entry name" value="FtsJ"/>
    <property type="match status" value="1"/>
</dbReference>
<dbReference type="PANTHER" id="PTHR32319">
    <property type="entry name" value="BACTERIAL HEMOLYSIN-LIKE PROTEIN"/>
    <property type="match status" value="1"/>
</dbReference>
<dbReference type="NCBIfam" id="TIGR00478">
    <property type="entry name" value="tly"/>
    <property type="match status" value="1"/>
</dbReference>
<dbReference type="GO" id="GO:0003723">
    <property type="term" value="F:RNA binding"/>
    <property type="evidence" value="ECO:0007669"/>
    <property type="project" value="UniProtKB-KW"/>
</dbReference>
<keyword evidence="5" id="KW-0489">Methyltransferase</keyword>
<dbReference type="PROSITE" id="PS50889">
    <property type="entry name" value="S4"/>
    <property type="match status" value="1"/>
</dbReference>
<dbReference type="Proteomes" id="UP000648239">
    <property type="component" value="Unassembled WGS sequence"/>
</dbReference>
<reference evidence="5 6" key="1">
    <citation type="submission" date="2020-08" db="EMBL/GenBank/DDBJ databases">
        <title>Acidobacteriota in marine sediments use diverse sulfur dissimilation pathways.</title>
        <authorList>
            <person name="Wasmund K."/>
        </authorList>
    </citation>
    <scope>NUCLEOTIDE SEQUENCE [LARGE SCALE GENOMIC DNA]</scope>
    <source>
        <strain evidence="5">MAG AM4</strain>
    </source>
</reference>